<feature type="region of interest" description="Disordered" evidence="3">
    <location>
        <begin position="1"/>
        <end position="58"/>
    </location>
</feature>
<sequence length="250" mass="27137">MTTRETKMTTKAEDVDEDVTGEPVEDAEKTPGSEPEAVEEKAPEETPETPETPVEKSGRDTVAVRIPVGGILLVAAVVLVLIASVTTAVLQWREADRLGDAAHTEQLVRTRSAEFSQALLAYRYTELDGARERIGSLSSAEFGQSYQTAFDGLAEVIRKYEANAKATVRDVYVNEVDGQRARTLVVLDTEVSSTAGVRRVLGTKLMLELILEKGVWKVDSMATLAADDESLTKPDGTTEKPDAEPETKTP</sequence>
<feature type="transmembrane region" description="Helical" evidence="4">
    <location>
        <begin position="66"/>
        <end position="90"/>
    </location>
</feature>
<dbReference type="EMBL" id="BAAATZ010000029">
    <property type="protein sequence ID" value="GAA2734616.1"/>
    <property type="molecule type" value="Genomic_DNA"/>
</dbReference>
<feature type="compositionally biased region" description="Basic and acidic residues" evidence="3">
    <location>
        <begin position="1"/>
        <end position="13"/>
    </location>
</feature>
<protein>
    <recommendedName>
        <fullName evidence="7">Mce-associated membrane protein</fullName>
    </recommendedName>
</protein>
<comment type="caution">
    <text evidence="5">The sequence shown here is derived from an EMBL/GenBank/DDBJ whole genome shotgun (WGS) entry which is preliminary data.</text>
</comment>
<gene>
    <name evidence="5" type="ORF">GCM10010439_57420</name>
</gene>
<dbReference type="PANTHER" id="PTHR37042:SF4">
    <property type="entry name" value="OUTER MEMBRANE PROTEIN RV1973"/>
    <property type="match status" value="1"/>
</dbReference>
<dbReference type="PANTHER" id="PTHR37042">
    <property type="entry name" value="OUTER MEMBRANE PROTEIN RV1973"/>
    <property type="match status" value="1"/>
</dbReference>
<organism evidence="5 6">
    <name type="scientific">Actinocorallia aurantiaca</name>
    <dbReference type="NCBI Taxonomy" id="46204"/>
    <lineage>
        <taxon>Bacteria</taxon>
        <taxon>Bacillati</taxon>
        <taxon>Actinomycetota</taxon>
        <taxon>Actinomycetes</taxon>
        <taxon>Streptosporangiales</taxon>
        <taxon>Thermomonosporaceae</taxon>
        <taxon>Actinocorallia</taxon>
    </lineage>
</organism>
<keyword evidence="6" id="KW-1185">Reference proteome</keyword>
<dbReference type="Proteomes" id="UP001501842">
    <property type="component" value="Unassembled WGS sequence"/>
</dbReference>
<proteinExistence type="predicted"/>
<evidence type="ECO:0008006" key="7">
    <source>
        <dbReference type="Google" id="ProtNLM"/>
    </source>
</evidence>
<reference evidence="5 6" key="1">
    <citation type="journal article" date="2019" name="Int. J. Syst. Evol. Microbiol.">
        <title>The Global Catalogue of Microorganisms (GCM) 10K type strain sequencing project: providing services to taxonomists for standard genome sequencing and annotation.</title>
        <authorList>
            <consortium name="The Broad Institute Genomics Platform"/>
            <consortium name="The Broad Institute Genome Sequencing Center for Infectious Disease"/>
            <person name="Wu L."/>
            <person name="Ma J."/>
        </authorList>
    </citation>
    <scope>NUCLEOTIDE SEQUENCE [LARGE SCALE GENOMIC DNA]</scope>
    <source>
        <strain evidence="5 6">JCM 8201</strain>
    </source>
</reference>
<evidence type="ECO:0000313" key="6">
    <source>
        <dbReference type="Proteomes" id="UP001501842"/>
    </source>
</evidence>
<accession>A0ABN3ULC3</accession>
<feature type="compositionally biased region" description="Basic and acidic residues" evidence="3">
    <location>
        <begin position="230"/>
        <end position="250"/>
    </location>
</feature>
<evidence type="ECO:0000256" key="2">
    <source>
        <dbReference type="ARBA" id="ARBA00023136"/>
    </source>
</evidence>
<evidence type="ECO:0000256" key="1">
    <source>
        <dbReference type="ARBA" id="ARBA00004370"/>
    </source>
</evidence>
<evidence type="ECO:0000256" key="4">
    <source>
        <dbReference type="SAM" id="Phobius"/>
    </source>
</evidence>
<keyword evidence="2 4" id="KW-0472">Membrane</keyword>
<comment type="subcellular location">
    <subcellularLocation>
        <location evidence="1">Membrane</location>
    </subcellularLocation>
</comment>
<evidence type="ECO:0000256" key="3">
    <source>
        <dbReference type="SAM" id="MobiDB-lite"/>
    </source>
</evidence>
<keyword evidence="4" id="KW-1133">Transmembrane helix</keyword>
<evidence type="ECO:0000313" key="5">
    <source>
        <dbReference type="EMBL" id="GAA2734616.1"/>
    </source>
</evidence>
<feature type="region of interest" description="Disordered" evidence="3">
    <location>
        <begin position="227"/>
        <end position="250"/>
    </location>
</feature>
<feature type="compositionally biased region" description="Acidic residues" evidence="3">
    <location>
        <begin position="14"/>
        <end position="25"/>
    </location>
</feature>
<keyword evidence="4" id="KW-0812">Transmembrane</keyword>
<name>A0ABN3ULC3_9ACTN</name>